<keyword evidence="3" id="KW-1185">Reference proteome</keyword>
<sequence>MMSTISKEEYLKKYLSPANGDKTKKKKRKKLKTVQGRGMKIIDDDVKLEDPTQNEDDELKFLVDDEKPLIENVDARTEEEKELDEYRRSKMWRAMGAPEEEDVTSRLGGNSGKKRKKQQRKKRYDSDSDVEVQRRRKPG</sequence>
<dbReference type="HOGENOM" id="CLU_1844409_0_0_1"/>
<proteinExistence type="predicted"/>
<evidence type="ECO:0000313" key="2">
    <source>
        <dbReference type="Ensembl" id="ENSCSAVP00000000970.1"/>
    </source>
</evidence>
<protein>
    <recommendedName>
        <fullName evidence="4">BUD13 homolog</fullName>
    </recommendedName>
</protein>
<reference evidence="2" key="3">
    <citation type="submission" date="2025-09" db="UniProtKB">
        <authorList>
            <consortium name="Ensembl"/>
        </authorList>
    </citation>
    <scope>IDENTIFICATION</scope>
</reference>
<name>H2Y6M2_CIOSA</name>
<dbReference type="GO" id="GO:0005684">
    <property type="term" value="C:U2-type spliceosomal complex"/>
    <property type="evidence" value="ECO:0007669"/>
    <property type="project" value="TreeGrafter"/>
</dbReference>
<dbReference type="Proteomes" id="UP000007875">
    <property type="component" value="Unassembled WGS sequence"/>
</dbReference>
<dbReference type="InterPro" id="IPR051112">
    <property type="entry name" value="CWC26_splicing_factor"/>
</dbReference>
<dbReference type="GO" id="GO:0000398">
    <property type="term" value="P:mRNA splicing, via spliceosome"/>
    <property type="evidence" value="ECO:0007669"/>
    <property type="project" value="TreeGrafter"/>
</dbReference>
<organism evidence="2 3">
    <name type="scientific">Ciona savignyi</name>
    <name type="common">Pacific transparent sea squirt</name>
    <dbReference type="NCBI Taxonomy" id="51511"/>
    <lineage>
        <taxon>Eukaryota</taxon>
        <taxon>Metazoa</taxon>
        <taxon>Chordata</taxon>
        <taxon>Tunicata</taxon>
        <taxon>Ascidiacea</taxon>
        <taxon>Phlebobranchia</taxon>
        <taxon>Cionidae</taxon>
        <taxon>Ciona</taxon>
    </lineage>
</organism>
<evidence type="ECO:0000256" key="1">
    <source>
        <dbReference type="SAM" id="MobiDB-lite"/>
    </source>
</evidence>
<dbReference type="Ensembl" id="ENSCSAVT00000000980.1">
    <property type="protein sequence ID" value="ENSCSAVP00000000970.1"/>
    <property type="gene ID" value="ENSCSAVG00000000541.1"/>
</dbReference>
<dbReference type="GO" id="GO:0070274">
    <property type="term" value="C:RES complex"/>
    <property type="evidence" value="ECO:0007669"/>
    <property type="project" value="TreeGrafter"/>
</dbReference>
<feature type="region of interest" description="Disordered" evidence="1">
    <location>
        <begin position="74"/>
        <end position="139"/>
    </location>
</feature>
<feature type="compositionally biased region" description="Basic residues" evidence="1">
    <location>
        <begin position="23"/>
        <end position="32"/>
    </location>
</feature>
<feature type="region of interest" description="Disordered" evidence="1">
    <location>
        <begin position="14"/>
        <end position="36"/>
    </location>
</feature>
<feature type="compositionally biased region" description="Basic residues" evidence="1">
    <location>
        <begin position="112"/>
        <end position="123"/>
    </location>
</feature>
<dbReference type="PANTHER" id="PTHR31809:SF0">
    <property type="entry name" value="BUD13 HOMOLOG"/>
    <property type="match status" value="1"/>
</dbReference>
<reference evidence="3" key="1">
    <citation type="submission" date="2003-08" db="EMBL/GenBank/DDBJ databases">
        <authorList>
            <person name="Birren B."/>
            <person name="Nusbaum C."/>
            <person name="Abebe A."/>
            <person name="Abouelleil A."/>
            <person name="Adekoya E."/>
            <person name="Ait-zahra M."/>
            <person name="Allen N."/>
            <person name="Allen T."/>
            <person name="An P."/>
            <person name="Anderson M."/>
            <person name="Anderson S."/>
            <person name="Arachchi H."/>
            <person name="Armbruster J."/>
            <person name="Bachantsang P."/>
            <person name="Baldwin J."/>
            <person name="Barry A."/>
            <person name="Bayul T."/>
            <person name="Blitshsteyn B."/>
            <person name="Bloom T."/>
            <person name="Blye J."/>
            <person name="Boguslavskiy L."/>
            <person name="Borowsky M."/>
            <person name="Boukhgalter B."/>
            <person name="Brunache A."/>
            <person name="Butler J."/>
            <person name="Calixte N."/>
            <person name="Calvo S."/>
            <person name="Camarata J."/>
            <person name="Campo K."/>
            <person name="Chang J."/>
            <person name="Cheshatsang Y."/>
            <person name="Citroen M."/>
            <person name="Collymore A."/>
            <person name="Considine T."/>
            <person name="Cook A."/>
            <person name="Cooke P."/>
            <person name="Corum B."/>
            <person name="Cuomo C."/>
            <person name="David R."/>
            <person name="Dawoe T."/>
            <person name="Degray S."/>
            <person name="Dodge S."/>
            <person name="Dooley K."/>
            <person name="Dorje P."/>
            <person name="Dorjee K."/>
            <person name="Dorris L."/>
            <person name="Duffey N."/>
            <person name="Dupes A."/>
            <person name="Elkins T."/>
            <person name="Engels R."/>
            <person name="Erickson J."/>
            <person name="Farina A."/>
            <person name="Faro S."/>
            <person name="Ferreira P."/>
            <person name="Fischer H."/>
            <person name="Fitzgerald M."/>
            <person name="Foley K."/>
            <person name="Gage D."/>
            <person name="Galagan J."/>
            <person name="Gearin G."/>
            <person name="Gnerre S."/>
            <person name="Gnirke A."/>
            <person name="Goyette A."/>
            <person name="Graham J."/>
            <person name="Grandbois E."/>
            <person name="Gyaltsen K."/>
            <person name="Hafez N."/>
            <person name="Hagopian D."/>
            <person name="Hagos B."/>
            <person name="Hall J."/>
            <person name="Hatcher B."/>
            <person name="Heller A."/>
            <person name="Higgins H."/>
            <person name="Honan T."/>
            <person name="Horn A."/>
            <person name="Houde N."/>
            <person name="Hughes L."/>
            <person name="Hulme W."/>
            <person name="Husby E."/>
            <person name="Iliev I."/>
            <person name="Jaffe D."/>
            <person name="Jones C."/>
            <person name="Kamal M."/>
            <person name="Kamat A."/>
            <person name="Kamvysselis M."/>
            <person name="Karlsson E."/>
            <person name="Kells C."/>
            <person name="Kieu A."/>
            <person name="Kisner P."/>
            <person name="Kodira C."/>
            <person name="Kulbokas E."/>
            <person name="Labutti K."/>
            <person name="Lama D."/>
            <person name="Landers T."/>
            <person name="Leger J."/>
            <person name="Levine S."/>
            <person name="Lewis D."/>
            <person name="Lewis T."/>
            <person name="Lindblad-toh K."/>
            <person name="Liu X."/>
            <person name="Lokyitsang T."/>
            <person name="Lokyitsang Y."/>
            <person name="Lucien O."/>
            <person name="Lui A."/>
            <person name="Ma L.J."/>
            <person name="Mabbitt R."/>
            <person name="Macdonald J."/>
            <person name="Maclean C."/>
            <person name="Major J."/>
            <person name="Manning J."/>
            <person name="Marabella R."/>
            <person name="Maru K."/>
            <person name="Matthews C."/>
            <person name="Mauceli E."/>
            <person name="Mccarthy M."/>
            <person name="Mcdonough S."/>
            <person name="Mcghee T."/>
            <person name="Meldrim J."/>
            <person name="Meneus L."/>
            <person name="Mesirov J."/>
            <person name="Mihalev A."/>
            <person name="Mihova T."/>
            <person name="Mikkelsen T."/>
            <person name="Mlenga V."/>
            <person name="Moru K."/>
            <person name="Mozes J."/>
            <person name="Mulrain L."/>
            <person name="Munson G."/>
            <person name="Naylor J."/>
            <person name="Newes C."/>
            <person name="Nguyen C."/>
            <person name="Nguyen N."/>
            <person name="Nguyen T."/>
            <person name="Nicol R."/>
            <person name="Nielsen C."/>
            <person name="Nizzari M."/>
            <person name="Norbu C."/>
            <person name="Norbu N."/>
            <person name="O'donnell P."/>
            <person name="Okoawo O."/>
            <person name="O'leary S."/>
            <person name="Omotosho B."/>
            <person name="O'neill K."/>
            <person name="Osman S."/>
            <person name="Parker S."/>
            <person name="Perrin D."/>
            <person name="Phunkhang P."/>
            <person name="Piqani B."/>
            <person name="Purcell S."/>
            <person name="Rachupka T."/>
            <person name="Ramasamy U."/>
            <person name="Rameau R."/>
            <person name="Ray V."/>
            <person name="Raymond C."/>
            <person name="Retta R."/>
            <person name="Richardson S."/>
            <person name="Rise C."/>
            <person name="Rodriguez J."/>
            <person name="Rogers J."/>
            <person name="Rogov P."/>
            <person name="Rutman M."/>
            <person name="Schupbach R."/>
            <person name="Seaman C."/>
            <person name="Settipalli S."/>
            <person name="Sharpe T."/>
            <person name="Sheridan J."/>
            <person name="Sherpa N."/>
            <person name="Shi J."/>
            <person name="Smirnov S."/>
            <person name="Smith C."/>
            <person name="Sougnez C."/>
            <person name="Spencer B."/>
            <person name="Stalker J."/>
            <person name="Stange-thomann N."/>
            <person name="Stavropoulos S."/>
            <person name="Stetson K."/>
            <person name="Stone C."/>
            <person name="Stone S."/>
            <person name="Stubbs M."/>
            <person name="Talamas J."/>
            <person name="Tchuinga P."/>
            <person name="Tenzing P."/>
            <person name="Tesfaye S."/>
            <person name="Theodore J."/>
            <person name="Thoulutsang Y."/>
            <person name="Topham K."/>
            <person name="Towey S."/>
            <person name="Tsamla T."/>
            <person name="Tsomo N."/>
            <person name="Vallee D."/>
            <person name="Vassiliev H."/>
            <person name="Venkataraman V."/>
            <person name="Vinson J."/>
            <person name="Vo A."/>
            <person name="Wade C."/>
            <person name="Wang S."/>
            <person name="Wangchuk T."/>
            <person name="Wangdi T."/>
            <person name="Whittaker C."/>
            <person name="Wilkinson J."/>
            <person name="Wu Y."/>
            <person name="Wyman D."/>
            <person name="Yadav S."/>
            <person name="Yang S."/>
            <person name="Yang X."/>
            <person name="Yeager S."/>
            <person name="Yee E."/>
            <person name="Young G."/>
            <person name="Zainoun J."/>
            <person name="Zembeck L."/>
            <person name="Zimmer A."/>
            <person name="Zody M."/>
            <person name="Lander E."/>
        </authorList>
    </citation>
    <scope>NUCLEOTIDE SEQUENCE [LARGE SCALE GENOMIC DNA]</scope>
</reference>
<evidence type="ECO:0008006" key="4">
    <source>
        <dbReference type="Google" id="ProtNLM"/>
    </source>
</evidence>
<dbReference type="PANTHER" id="PTHR31809">
    <property type="entry name" value="BUD13 HOMOLOG"/>
    <property type="match status" value="1"/>
</dbReference>
<evidence type="ECO:0000313" key="3">
    <source>
        <dbReference type="Proteomes" id="UP000007875"/>
    </source>
</evidence>
<dbReference type="GO" id="GO:0003723">
    <property type="term" value="F:RNA binding"/>
    <property type="evidence" value="ECO:0007669"/>
    <property type="project" value="TreeGrafter"/>
</dbReference>
<accession>H2Y6M2</accession>
<reference evidence="2" key="2">
    <citation type="submission" date="2025-08" db="UniProtKB">
        <authorList>
            <consortium name="Ensembl"/>
        </authorList>
    </citation>
    <scope>IDENTIFICATION</scope>
</reference>
<feature type="compositionally biased region" description="Basic and acidic residues" evidence="1">
    <location>
        <begin position="74"/>
        <end position="88"/>
    </location>
</feature>
<dbReference type="AlphaFoldDB" id="H2Y6M2"/>
<dbReference type="GeneTree" id="ENSGT00390000014500"/>